<feature type="transmembrane region" description="Helical" evidence="7">
    <location>
        <begin position="74"/>
        <end position="92"/>
    </location>
</feature>
<keyword evidence="4 7" id="KW-0812">Transmembrane</keyword>
<dbReference type="RefSeq" id="WP_218321254.1">
    <property type="nucleotide sequence ID" value="NZ_JAEEGC010000069.1"/>
</dbReference>
<comment type="caution">
    <text evidence="9">The sequence shown here is derived from an EMBL/GenBank/DDBJ whole genome shotgun (WGS) entry which is preliminary data.</text>
</comment>
<evidence type="ECO:0000256" key="4">
    <source>
        <dbReference type="ARBA" id="ARBA00022692"/>
    </source>
</evidence>
<proteinExistence type="inferred from homology"/>
<feature type="transmembrane region" description="Helical" evidence="7">
    <location>
        <begin position="202"/>
        <end position="223"/>
    </location>
</feature>
<name>A0A949TPG5_9CLOT</name>
<dbReference type="InterPro" id="IPR002656">
    <property type="entry name" value="Acyl_transf_3_dom"/>
</dbReference>
<feature type="transmembrane region" description="Helical" evidence="7">
    <location>
        <begin position="273"/>
        <end position="291"/>
    </location>
</feature>
<dbReference type="PANTHER" id="PTHR40074:SF2">
    <property type="entry name" value="O-ACETYLTRANSFERASE WECH"/>
    <property type="match status" value="1"/>
</dbReference>
<evidence type="ECO:0000256" key="3">
    <source>
        <dbReference type="ARBA" id="ARBA00022475"/>
    </source>
</evidence>
<feature type="transmembrane region" description="Helical" evidence="7">
    <location>
        <begin position="44"/>
        <end position="62"/>
    </location>
</feature>
<dbReference type="AlphaFoldDB" id="A0A949TPG5"/>
<comment type="similarity">
    <text evidence="2">Belongs to the acyltransferase 3 family.</text>
</comment>
<keyword evidence="5 7" id="KW-1133">Transmembrane helix</keyword>
<accession>A0A949TPG5</accession>
<feature type="transmembrane region" description="Helical" evidence="7">
    <location>
        <begin position="112"/>
        <end position="131"/>
    </location>
</feature>
<dbReference type="Proteomes" id="UP000694308">
    <property type="component" value="Unassembled WGS sequence"/>
</dbReference>
<sequence length="324" mass="37797">MDIIRGTAIIAVVLIHVSAIVISGSNPNSRTYDLSMIINQASRFSVPAFILISGMGLTLSYKKDYGYFKFVGHRFSKILPSYVLWCLIYIYLTNKNFQLDIVANNIAYGKVFYHFYYIPLIVQFYIVYPFIYRFIGKKQGIVITFLITFGILIATHYYVLNNELLWFFDKKNLLDWSFYFSVGAFIGENFEKFLSIINRYRIWIFIIFLMSTCGMLYESFYGINVVRNLEYATTFMRPTVAVYSIFIILCMFNIPWKEGILINIIKYISKNSYFIYLSHAIVLYYFTKYYLQNSLSVGTAQFGVEAFAVTLIGPIAINEVKKYL</sequence>
<feature type="transmembrane region" description="Helical" evidence="7">
    <location>
        <begin position="235"/>
        <end position="252"/>
    </location>
</feature>
<dbReference type="EMBL" id="JAEEGC010000069">
    <property type="protein sequence ID" value="MBV7274187.1"/>
    <property type="molecule type" value="Genomic_DNA"/>
</dbReference>
<evidence type="ECO:0000313" key="10">
    <source>
        <dbReference type="Proteomes" id="UP000694308"/>
    </source>
</evidence>
<evidence type="ECO:0000256" key="1">
    <source>
        <dbReference type="ARBA" id="ARBA00004651"/>
    </source>
</evidence>
<dbReference type="GO" id="GO:0005886">
    <property type="term" value="C:plasma membrane"/>
    <property type="evidence" value="ECO:0007669"/>
    <property type="project" value="UniProtKB-SubCell"/>
</dbReference>
<dbReference type="GO" id="GO:0009246">
    <property type="term" value="P:enterobacterial common antigen biosynthetic process"/>
    <property type="evidence" value="ECO:0007669"/>
    <property type="project" value="TreeGrafter"/>
</dbReference>
<evidence type="ECO:0000256" key="6">
    <source>
        <dbReference type="ARBA" id="ARBA00023136"/>
    </source>
</evidence>
<evidence type="ECO:0000256" key="7">
    <source>
        <dbReference type="SAM" id="Phobius"/>
    </source>
</evidence>
<evidence type="ECO:0000256" key="2">
    <source>
        <dbReference type="ARBA" id="ARBA00007400"/>
    </source>
</evidence>
<evidence type="ECO:0000259" key="8">
    <source>
        <dbReference type="Pfam" id="PF01757"/>
    </source>
</evidence>
<feature type="transmembrane region" description="Helical" evidence="7">
    <location>
        <begin position="7"/>
        <end position="24"/>
    </location>
</feature>
<feature type="transmembrane region" description="Helical" evidence="7">
    <location>
        <begin position="140"/>
        <end position="160"/>
    </location>
</feature>
<dbReference type="Pfam" id="PF01757">
    <property type="entry name" value="Acyl_transf_3"/>
    <property type="match status" value="1"/>
</dbReference>
<feature type="transmembrane region" description="Helical" evidence="7">
    <location>
        <begin position="297"/>
        <end position="317"/>
    </location>
</feature>
<feature type="domain" description="Acyltransferase 3" evidence="8">
    <location>
        <begin position="1"/>
        <end position="317"/>
    </location>
</feature>
<gene>
    <name evidence="9" type="ORF">I6U48_14870</name>
</gene>
<keyword evidence="3" id="KW-1003">Cell membrane</keyword>
<keyword evidence="9" id="KW-0808">Transferase</keyword>
<organism evidence="9 10">
    <name type="scientific">Clostridium thailandense</name>
    <dbReference type="NCBI Taxonomy" id="2794346"/>
    <lineage>
        <taxon>Bacteria</taxon>
        <taxon>Bacillati</taxon>
        <taxon>Bacillota</taxon>
        <taxon>Clostridia</taxon>
        <taxon>Eubacteriales</taxon>
        <taxon>Clostridiaceae</taxon>
        <taxon>Clostridium</taxon>
    </lineage>
</organism>
<feature type="transmembrane region" description="Helical" evidence="7">
    <location>
        <begin position="172"/>
        <end position="190"/>
    </location>
</feature>
<evidence type="ECO:0000313" key="9">
    <source>
        <dbReference type="EMBL" id="MBV7274187.1"/>
    </source>
</evidence>
<keyword evidence="9" id="KW-0012">Acyltransferase</keyword>
<dbReference type="GO" id="GO:0016413">
    <property type="term" value="F:O-acetyltransferase activity"/>
    <property type="evidence" value="ECO:0007669"/>
    <property type="project" value="TreeGrafter"/>
</dbReference>
<reference evidence="9" key="1">
    <citation type="submission" date="2020-12" db="EMBL/GenBank/DDBJ databases">
        <title>Clostridium thailandense sp. nov., a novel acetogenic bacterium isolated from peat land soil in Thailand.</title>
        <authorList>
            <person name="Chaikitkaew S."/>
            <person name="Birkeland N.K."/>
        </authorList>
    </citation>
    <scope>NUCLEOTIDE SEQUENCE</scope>
    <source>
        <strain evidence="9">PL3</strain>
    </source>
</reference>
<evidence type="ECO:0000256" key="5">
    <source>
        <dbReference type="ARBA" id="ARBA00022989"/>
    </source>
</evidence>
<dbReference type="PANTHER" id="PTHR40074">
    <property type="entry name" value="O-ACETYLTRANSFERASE WECH"/>
    <property type="match status" value="1"/>
</dbReference>
<comment type="subcellular location">
    <subcellularLocation>
        <location evidence="1">Cell membrane</location>
        <topology evidence="1">Multi-pass membrane protein</topology>
    </subcellularLocation>
</comment>
<keyword evidence="6 7" id="KW-0472">Membrane</keyword>
<protein>
    <submittedName>
        <fullName evidence="9">Acyltransferase</fullName>
    </submittedName>
</protein>
<keyword evidence="10" id="KW-1185">Reference proteome</keyword>